<dbReference type="AlphaFoldDB" id="A0A7J7JNR7"/>
<accession>A0A7J7JNR7</accession>
<evidence type="ECO:0000313" key="1">
    <source>
        <dbReference type="EMBL" id="KAF6027254.1"/>
    </source>
</evidence>
<evidence type="ECO:0000313" key="2">
    <source>
        <dbReference type="Proteomes" id="UP000593567"/>
    </source>
</evidence>
<proteinExistence type="predicted"/>
<comment type="caution">
    <text evidence="1">The sequence shown here is derived from an EMBL/GenBank/DDBJ whole genome shotgun (WGS) entry which is preliminary data.</text>
</comment>
<dbReference type="EMBL" id="VXIV02002115">
    <property type="protein sequence ID" value="KAF6027254.1"/>
    <property type="molecule type" value="Genomic_DNA"/>
</dbReference>
<name>A0A7J7JNR7_BUGNE</name>
<dbReference type="Proteomes" id="UP000593567">
    <property type="component" value="Unassembled WGS sequence"/>
</dbReference>
<organism evidence="1 2">
    <name type="scientific">Bugula neritina</name>
    <name type="common">Brown bryozoan</name>
    <name type="synonym">Sertularia neritina</name>
    <dbReference type="NCBI Taxonomy" id="10212"/>
    <lineage>
        <taxon>Eukaryota</taxon>
        <taxon>Metazoa</taxon>
        <taxon>Spiralia</taxon>
        <taxon>Lophotrochozoa</taxon>
        <taxon>Bryozoa</taxon>
        <taxon>Gymnolaemata</taxon>
        <taxon>Cheilostomatida</taxon>
        <taxon>Flustrina</taxon>
        <taxon>Buguloidea</taxon>
        <taxon>Bugulidae</taxon>
        <taxon>Bugula</taxon>
    </lineage>
</organism>
<gene>
    <name evidence="1" type="ORF">EB796_014440</name>
</gene>
<sequence length="74" mass="8259">MVVNLMNGEAMGLAQAQRANIVQQIPDDEYDAGTLPPNQSMYQRVSLYILGFSFPLKVQLFCTLPLNMFGLTCM</sequence>
<reference evidence="1" key="1">
    <citation type="submission" date="2020-06" db="EMBL/GenBank/DDBJ databases">
        <title>Draft genome of Bugula neritina, a colonial animal packing powerful symbionts and potential medicines.</title>
        <authorList>
            <person name="Rayko M."/>
        </authorList>
    </citation>
    <scope>NUCLEOTIDE SEQUENCE [LARGE SCALE GENOMIC DNA]</scope>
    <source>
        <strain evidence="1">Kwan_BN1</strain>
    </source>
</reference>
<keyword evidence="2" id="KW-1185">Reference proteome</keyword>
<protein>
    <submittedName>
        <fullName evidence="1">Shot</fullName>
    </submittedName>
</protein>